<feature type="transmembrane region" description="Helical" evidence="1">
    <location>
        <begin position="134"/>
        <end position="154"/>
    </location>
</feature>
<reference evidence="2 3" key="1">
    <citation type="submission" date="2023-02" db="EMBL/GenBank/DDBJ databases">
        <title>LHISI_Scaffold_Assembly.</title>
        <authorList>
            <person name="Stuart O.P."/>
            <person name="Cleave R."/>
            <person name="Magrath M.J.L."/>
            <person name="Mikheyev A.S."/>
        </authorList>
    </citation>
    <scope>NUCLEOTIDE SEQUENCE [LARGE SCALE GENOMIC DNA]</scope>
    <source>
        <strain evidence="2">Daus_M_001</strain>
        <tissue evidence="2">Leg muscle</tissue>
    </source>
</reference>
<keyword evidence="1" id="KW-0812">Transmembrane</keyword>
<accession>A0ABQ9HAW5</accession>
<evidence type="ECO:0000256" key="1">
    <source>
        <dbReference type="SAM" id="Phobius"/>
    </source>
</evidence>
<dbReference type="Proteomes" id="UP001159363">
    <property type="component" value="Chromosome 5"/>
</dbReference>
<comment type="caution">
    <text evidence="2">The sequence shown here is derived from an EMBL/GenBank/DDBJ whole genome shotgun (WGS) entry which is preliminary data.</text>
</comment>
<sequence>MKRGVLHYQVSARREVFCFKLYKSNLQRLTRQKLLDQSLIVAHKDQCLVHALFGGTMSHCIKHNSYNILVKNLRENYSCNIEVLDQPVICGHITRIIKSSQHVRELKIGNIHLTELLLRADFSGVLYSDKAINLSPAIVAIPWIWSMLMILLTLKPSIADLRKLEVLGVSDPKEDLKRNEERNEEEVIVLDHFRTNLKINSERWYEVKLLWKENKDYLLVNTDIAEKILNCSTSRLINTLTWRHVVR</sequence>
<keyword evidence="1" id="KW-1133">Transmembrane helix</keyword>
<protein>
    <submittedName>
        <fullName evidence="2">Uncharacterized protein</fullName>
    </submittedName>
</protein>
<proteinExistence type="predicted"/>
<dbReference type="EMBL" id="JARBHB010000006">
    <property type="protein sequence ID" value="KAJ8881473.1"/>
    <property type="molecule type" value="Genomic_DNA"/>
</dbReference>
<name>A0ABQ9HAW5_9NEOP</name>
<gene>
    <name evidence="2" type="ORF">PR048_017954</name>
</gene>
<organism evidence="2 3">
    <name type="scientific">Dryococelus australis</name>
    <dbReference type="NCBI Taxonomy" id="614101"/>
    <lineage>
        <taxon>Eukaryota</taxon>
        <taxon>Metazoa</taxon>
        <taxon>Ecdysozoa</taxon>
        <taxon>Arthropoda</taxon>
        <taxon>Hexapoda</taxon>
        <taxon>Insecta</taxon>
        <taxon>Pterygota</taxon>
        <taxon>Neoptera</taxon>
        <taxon>Polyneoptera</taxon>
        <taxon>Phasmatodea</taxon>
        <taxon>Verophasmatodea</taxon>
        <taxon>Anareolatae</taxon>
        <taxon>Phasmatidae</taxon>
        <taxon>Eurycanthinae</taxon>
        <taxon>Dryococelus</taxon>
    </lineage>
</organism>
<evidence type="ECO:0000313" key="3">
    <source>
        <dbReference type="Proteomes" id="UP001159363"/>
    </source>
</evidence>
<keyword evidence="3" id="KW-1185">Reference proteome</keyword>
<keyword evidence="1" id="KW-0472">Membrane</keyword>
<evidence type="ECO:0000313" key="2">
    <source>
        <dbReference type="EMBL" id="KAJ8881473.1"/>
    </source>
</evidence>